<keyword evidence="11" id="KW-1185">Reference proteome</keyword>
<dbReference type="PROSITE" id="PS00135">
    <property type="entry name" value="TRYPSIN_SER"/>
    <property type="match status" value="1"/>
</dbReference>
<dbReference type="PANTHER" id="PTHR24257">
    <property type="entry name" value="CHYMOTRYPSIN-LIKE ELASTASE FAMILY MEMBER"/>
    <property type="match status" value="1"/>
</dbReference>
<dbReference type="InterPro" id="IPR009003">
    <property type="entry name" value="Peptidase_S1_PA"/>
</dbReference>
<keyword evidence="2 8" id="KW-0732">Signal</keyword>
<dbReference type="GO" id="GO:0004252">
    <property type="term" value="F:serine-type endopeptidase activity"/>
    <property type="evidence" value="ECO:0007669"/>
    <property type="project" value="InterPro"/>
</dbReference>
<dbReference type="FunFam" id="2.40.10.10:FF:000017">
    <property type="entry name" value="Chymotrypsin-like elastase family member 1"/>
    <property type="match status" value="1"/>
</dbReference>
<protein>
    <submittedName>
        <fullName evidence="10">Elastase 3 like</fullName>
    </submittedName>
</protein>
<keyword evidence="5" id="KW-0865">Zymogen</keyword>
<evidence type="ECO:0000256" key="8">
    <source>
        <dbReference type="SAM" id="SignalP"/>
    </source>
</evidence>
<dbReference type="InterPro" id="IPR033116">
    <property type="entry name" value="TRYPSIN_SER"/>
</dbReference>
<reference evidence="10" key="4">
    <citation type="submission" date="2025-08" db="UniProtKB">
        <authorList>
            <consortium name="Ensembl"/>
        </authorList>
    </citation>
    <scope>IDENTIFICATION</scope>
</reference>
<dbReference type="SMART" id="SM00020">
    <property type="entry name" value="Tryp_SPc"/>
    <property type="match status" value="1"/>
</dbReference>
<dbReference type="InterPro" id="IPR043504">
    <property type="entry name" value="Peptidase_S1_PA_chymotrypsin"/>
</dbReference>
<organism evidence="10 11">
    <name type="scientific">Electrophorus electricus</name>
    <name type="common">Electric eel</name>
    <name type="synonym">Gymnotus electricus</name>
    <dbReference type="NCBI Taxonomy" id="8005"/>
    <lineage>
        <taxon>Eukaryota</taxon>
        <taxon>Metazoa</taxon>
        <taxon>Chordata</taxon>
        <taxon>Craniata</taxon>
        <taxon>Vertebrata</taxon>
        <taxon>Euteleostomi</taxon>
        <taxon>Actinopterygii</taxon>
        <taxon>Neopterygii</taxon>
        <taxon>Teleostei</taxon>
        <taxon>Ostariophysi</taxon>
        <taxon>Gymnotiformes</taxon>
        <taxon>Gymnotoidei</taxon>
        <taxon>Gymnotidae</taxon>
        <taxon>Electrophorus</taxon>
    </lineage>
</organism>
<dbReference type="AlphaFoldDB" id="A0A4W4GAY6"/>
<dbReference type="PROSITE" id="PS50240">
    <property type="entry name" value="TRYPSIN_DOM"/>
    <property type="match status" value="1"/>
</dbReference>
<evidence type="ECO:0000256" key="2">
    <source>
        <dbReference type="ARBA" id="ARBA00022729"/>
    </source>
</evidence>
<evidence type="ECO:0000256" key="7">
    <source>
        <dbReference type="RuleBase" id="RU363034"/>
    </source>
</evidence>
<keyword evidence="1 7" id="KW-0645">Protease</keyword>
<evidence type="ECO:0000256" key="4">
    <source>
        <dbReference type="ARBA" id="ARBA00022825"/>
    </source>
</evidence>
<evidence type="ECO:0000313" key="11">
    <source>
        <dbReference type="Proteomes" id="UP000314983"/>
    </source>
</evidence>
<evidence type="ECO:0000256" key="1">
    <source>
        <dbReference type="ARBA" id="ARBA00022670"/>
    </source>
</evidence>
<dbReference type="PROSITE" id="PS00134">
    <property type="entry name" value="TRYPSIN_HIS"/>
    <property type="match status" value="1"/>
</dbReference>
<evidence type="ECO:0000256" key="3">
    <source>
        <dbReference type="ARBA" id="ARBA00022801"/>
    </source>
</evidence>
<dbReference type="Proteomes" id="UP000314983">
    <property type="component" value="Chromosome 5"/>
</dbReference>
<reference evidence="11" key="2">
    <citation type="journal article" date="2017" name="Sci. Adv.">
        <title>A tail of two voltages: Proteomic comparison of the three electric organs of the electric eel.</title>
        <authorList>
            <person name="Traeger L.L."/>
            <person name="Sabat G."/>
            <person name="Barrett-Wilt G.A."/>
            <person name="Wells G.B."/>
            <person name="Sussman M.R."/>
        </authorList>
    </citation>
    <scope>NUCLEOTIDE SEQUENCE [LARGE SCALE GENOMIC DNA]</scope>
</reference>
<dbReference type="SUPFAM" id="SSF50494">
    <property type="entry name" value="Trypsin-like serine proteases"/>
    <property type="match status" value="1"/>
</dbReference>
<dbReference type="Ensembl" id="ENSEEET00000035503.2">
    <property type="protein sequence ID" value="ENSEEEP00000035093.2"/>
    <property type="gene ID" value="ENSEEEG00000028733.1"/>
</dbReference>
<dbReference type="InterPro" id="IPR050850">
    <property type="entry name" value="Peptidase_S1_Elastase_sf"/>
</dbReference>
<dbReference type="InterPro" id="IPR001314">
    <property type="entry name" value="Peptidase_S1A"/>
</dbReference>
<dbReference type="Gene3D" id="2.40.10.10">
    <property type="entry name" value="Trypsin-like serine proteases"/>
    <property type="match status" value="2"/>
</dbReference>
<accession>A0A4W4GAY6</accession>
<feature type="chain" id="PRO_5044320373" evidence="8">
    <location>
        <begin position="17"/>
        <end position="269"/>
    </location>
</feature>
<dbReference type="PANTHER" id="PTHR24257:SF31">
    <property type="entry name" value="ELASTASE 3 LIKE ISOFORM X1"/>
    <property type="match status" value="1"/>
</dbReference>
<proteinExistence type="predicted"/>
<reference evidence="10" key="5">
    <citation type="submission" date="2025-09" db="UniProtKB">
        <authorList>
            <consortium name="Ensembl"/>
        </authorList>
    </citation>
    <scope>IDENTIFICATION</scope>
</reference>
<sequence length="269" mass="28909">MLSFMLLSVLVASGKSFLCRCPRTFFTQSACSNSSEVHPDMSLTYTLKHTCGGSLIATNWVMTAAHCINNKQTYRVYVGKYNLVEEEAGSLAVAPEKNDVALIKLSEHVTLSDTVQLGCLPPAGTILPNNYPCYITGWGRISTGGPIADKLQQALMPVVDHDTCTQPDWWGPILRPTLLCAGGDGVVGGCNGDSGGPLNCKNAEGVWEVHGITSFVSGLGCNYVKKPTVFTRVSAFNDWIDGVTRPLHIPADPAHYGMAYNNGIQSHSE</sequence>
<keyword evidence="3 7" id="KW-0378">Hydrolase</keyword>
<feature type="domain" description="Peptidase S1" evidence="9">
    <location>
        <begin position="11"/>
        <end position="245"/>
    </location>
</feature>
<evidence type="ECO:0000256" key="5">
    <source>
        <dbReference type="ARBA" id="ARBA00023145"/>
    </source>
</evidence>
<name>A0A4W4GAY6_ELEEL</name>
<dbReference type="Pfam" id="PF00089">
    <property type="entry name" value="Trypsin"/>
    <property type="match status" value="1"/>
</dbReference>
<dbReference type="GO" id="GO:0006508">
    <property type="term" value="P:proteolysis"/>
    <property type="evidence" value="ECO:0007669"/>
    <property type="project" value="UniProtKB-KW"/>
</dbReference>
<evidence type="ECO:0000256" key="6">
    <source>
        <dbReference type="ARBA" id="ARBA00023157"/>
    </source>
</evidence>
<keyword evidence="4 7" id="KW-0720">Serine protease</keyword>
<evidence type="ECO:0000313" key="10">
    <source>
        <dbReference type="Ensembl" id="ENSEEEP00000035093.2"/>
    </source>
</evidence>
<reference evidence="10" key="3">
    <citation type="submission" date="2020-05" db="EMBL/GenBank/DDBJ databases">
        <title>Electrophorus electricus (electric eel) genome, fEleEle1, primary haplotype.</title>
        <authorList>
            <person name="Myers G."/>
            <person name="Meyer A."/>
            <person name="Fedrigo O."/>
            <person name="Formenti G."/>
            <person name="Rhie A."/>
            <person name="Tracey A."/>
            <person name="Sims Y."/>
            <person name="Jarvis E.D."/>
        </authorList>
    </citation>
    <scope>NUCLEOTIDE SEQUENCE [LARGE SCALE GENOMIC DNA]</scope>
</reference>
<evidence type="ECO:0000259" key="9">
    <source>
        <dbReference type="PROSITE" id="PS50240"/>
    </source>
</evidence>
<keyword evidence="6" id="KW-1015">Disulfide bond</keyword>
<feature type="signal peptide" evidence="8">
    <location>
        <begin position="1"/>
        <end position="16"/>
    </location>
</feature>
<dbReference type="GO" id="GO:0005615">
    <property type="term" value="C:extracellular space"/>
    <property type="evidence" value="ECO:0007669"/>
    <property type="project" value="TreeGrafter"/>
</dbReference>
<dbReference type="InterPro" id="IPR001254">
    <property type="entry name" value="Trypsin_dom"/>
</dbReference>
<dbReference type="GeneTree" id="ENSGT01030000234528"/>
<dbReference type="InterPro" id="IPR018114">
    <property type="entry name" value="TRYPSIN_HIS"/>
</dbReference>
<reference evidence="11" key="1">
    <citation type="journal article" date="2014" name="Science">
        <title>Nonhuman genetics. Genomic basis for the convergent evolution of electric organs.</title>
        <authorList>
            <person name="Gallant J.R."/>
            <person name="Traeger L.L."/>
            <person name="Volkening J.D."/>
            <person name="Moffett H."/>
            <person name="Chen P.H."/>
            <person name="Novina C.D."/>
            <person name="Phillips G.N.Jr."/>
            <person name="Anand R."/>
            <person name="Wells G.B."/>
            <person name="Pinch M."/>
            <person name="Guth R."/>
            <person name="Unguez G.A."/>
            <person name="Albert J.S."/>
            <person name="Zakon H.H."/>
            <person name="Samanta M.P."/>
            <person name="Sussman M.R."/>
        </authorList>
    </citation>
    <scope>NUCLEOTIDE SEQUENCE [LARGE SCALE GENOMIC DNA]</scope>
</reference>
<dbReference type="CDD" id="cd00190">
    <property type="entry name" value="Tryp_SPc"/>
    <property type="match status" value="1"/>
</dbReference>
<dbReference type="PRINTS" id="PR00722">
    <property type="entry name" value="CHYMOTRYPSIN"/>
</dbReference>